<dbReference type="EMBL" id="BMYZ01000001">
    <property type="protein sequence ID" value="GGY74821.1"/>
    <property type="molecule type" value="Genomic_DNA"/>
</dbReference>
<dbReference type="SUPFAM" id="SSF52172">
    <property type="entry name" value="CheY-like"/>
    <property type="match status" value="1"/>
</dbReference>
<dbReference type="InterPro" id="IPR011006">
    <property type="entry name" value="CheY-like_superfamily"/>
</dbReference>
<feature type="domain" description="Response regulatory" evidence="3">
    <location>
        <begin position="176"/>
        <end position="292"/>
    </location>
</feature>
<evidence type="ECO:0000313" key="4">
    <source>
        <dbReference type="EMBL" id="GGY74821.1"/>
    </source>
</evidence>
<evidence type="ECO:0000256" key="1">
    <source>
        <dbReference type="ARBA" id="ARBA00022553"/>
    </source>
</evidence>
<dbReference type="RefSeq" id="WP_189418054.1">
    <property type="nucleotide sequence ID" value="NZ_BMYZ01000001.1"/>
</dbReference>
<comment type="caution">
    <text evidence="4">The sequence shown here is derived from an EMBL/GenBank/DDBJ whole genome shotgun (WGS) entry which is preliminary data.</text>
</comment>
<dbReference type="Proteomes" id="UP000619761">
    <property type="component" value="Unassembled WGS sequence"/>
</dbReference>
<accession>A0ABQ3B4G7</accession>
<dbReference type="Pfam" id="PF00072">
    <property type="entry name" value="Response_reg"/>
    <property type="match status" value="1"/>
</dbReference>
<name>A0ABQ3B4G7_9GAMM</name>
<dbReference type="InterPro" id="IPR001789">
    <property type="entry name" value="Sig_transdc_resp-reg_receiver"/>
</dbReference>
<dbReference type="PANTHER" id="PTHR45339">
    <property type="entry name" value="HYBRID SIGNAL TRANSDUCTION HISTIDINE KINASE J"/>
    <property type="match status" value="1"/>
</dbReference>
<gene>
    <name evidence="4" type="ORF">GCM10011613_20360</name>
</gene>
<dbReference type="PANTHER" id="PTHR45339:SF3">
    <property type="entry name" value="HISTIDINE KINASE"/>
    <property type="match status" value="1"/>
</dbReference>
<evidence type="ECO:0000313" key="5">
    <source>
        <dbReference type="Proteomes" id="UP000619761"/>
    </source>
</evidence>
<reference evidence="5" key="1">
    <citation type="journal article" date="2019" name="Int. J. Syst. Evol. Microbiol.">
        <title>The Global Catalogue of Microorganisms (GCM) 10K type strain sequencing project: providing services to taxonomists for standard genome sequencing and annotation.</title>
        <authorList>
            <consortium name="The Broad Institute Genomics Platform"/>
            <consortium name="The Broad Institute Genome Sequencing Center for Infectious Disease"/>
            <person name="Wu L."/>
            <person name="Ma J."/>
        </authorList>
    </citation>
    <scope>NUCLEOTIDE SEQUENCE [LARGE SCALE GENOMIC DNA]</scope>
    <source>
        <strain evidence="5">KCTC 32239</strain>
    </source>
</reference>
<sequence length="306" mass="34104">MAAQLSSVKQTGKLFQVAVVGAGANDLEIFARIFAITRYRPRSYHLKVVSENSSLGELTSAANADIYVVNLHNPHAVHCWHRLSALIATDRRKPVLKISKVTPATETGSEFTISWPINPAKLLQSLDNYTIRHLHYYPEFEIGSDVEPSVATVKNFKAINLTTHAQQSVPQENKLRILVADDSLAVRRQLKMEFDVMDAKVNLVADGEAAVKAAESENYDVIFLDVVMPGIDGYAACKSIKRSKLNKNTPVIMLTSRSSKFDKLKGVLAGCDTYLTKPINHNEFKSITQKHFDAHKSRTQKLENEQ</sequence>
<organism evidence="4 5">
    <name type="scientific">Cellvibrio zantedeschiae</name>
    <dbReference type="NCBI Taxonomy" id="1237077"/>
    <lineage>
        <taxon>Bacteria</taxon>
        <taxon>Pseudomonadati</taxon>
        <taxon>Pseudomonadota</taxon>
        <taxon>Gammaproteobacteria</taxon>
        <taxon>Cellvibrionales</taxon>
        <taxon>Cellvibrionaceae</taxon>
        <taxon>Cellvibrio</taxon>
    </lineage>
</organism>
<dbReference type="CDD" id="cd17574">
    <property type="entry name" value="REC_OmpR"/>
    <property type="match status" value="1"/>
</dbReference>
<feature type="modified residue" description="4-aspartylphosphate" evidence="2">
    <location>
        <position position="225"/>
    </location>
</feature>
<keyword evidence="1 2" id="KW-0597">Phosphoprotein</keyword>
<proteinExistence type="predicted"/>
<keyword evidence="5" id="KW-1185">Reference proteome</keyword>
<evidence type="ECO:0000259" key="3">
    <source>
        <dbReference type="PROSITE" id="PS50110"/>
    </source>
</evidence>
<evidence type="ECO:0000256" key="2">
    <source>
        <dbReference type="PROSITE-ProRule" id="PRU00169"/>
    </source>
</evidence>
<dbReference type="Gene3D" id="3.40.50.2300">
    <property type="match status" value="1"/>
</dbReference>
<protein>
    <recommendedName>
        <fullName evidence="3">Response regulatory domain-containing protein</fullName>
    </recommendedName>
</protein>
<dbReference type="PROSITE" id="PS50110">
    <property type="entry name" value="RESPONSE_REGULATORY"/>
    <property type="match status" value="1"/>
</dbReference>
<dbReference type="SMART" id="SM00448">
    <property type="entry name" value="REC"/>
    <property type="match status" value="1"/>
</dbReference>